<evidence type="ECO:0000256" key="11">
    <source>
        <dbReference type="ARBA" id="ARBA00023136"/>
    </source>
</evidence>
<dbReference type="VEuPathDB" id="VectorBase:ISCW016909"/>
<name>B7PC95_IXOSC</name>
<dbReference type="GO" id="GO:0046872">
    <property type="term" value="F:metal ion binding"/>
    <property type="evidence" value="ECO:0007669"/>
    <property type="project" value="UniProtKB-KW"/>
</dbReference>
<keyword evidence="9 14" id="KW-1133">Transmembrane helix</keyword>
<comment type="subcellular location">
    <subcellularLocation>
        <location evidence="1">Cell membrane</location>
        <topology evidence="1">Multi-pass membrane protein</topology>
    </subcellularLocation>
</comment>
<dbReference type="OrthoDB" id="297496at2759"/>
<dbReference type="InterPro" id="IPR013099">
    <property type="entry name" value="K_chnl_dom"/>
</dbReference>
<feature type="transmembrane region" description="Helical" evidence="14">
    <location>
        <begin position="79"/>
        <end position="100"/>
    </location>
</feature>
<dbReference type="EMBL" id="DS682322">
    <property type="protein sequence ID" value="EEC04217.1"/>
    <property type="molecule type" value="Genomic_DNA"/>
</dbReference>
<keyword evidence="7" id="KW-0630">Potassium</keyword>
<evidence type="ECO:0000256" key="13">
    <source>
        <dbReference type="ARBA" id="ARBA00034430"/>
    </source>
</evidence>
<accession>B7PC95</accession>
<dbReference type="PRINTS" id="PR01588">
    <property type="entry name" value="THIKCHANNEL"/>
</dbReference>
<dbReference type="EMBL" id="ABJB010123457">
    <property type="status" value="NOT_ANNOTATED_CDS"/>
    <property type="molecule type" value="Genomic_DNA"/>
</dbReference>
<proteinExistence type="predicted"/>
<evidence type="ECO:0000256" key="4">
    <source>
        <dbReference type="ARBA" id="ARBA00022538"/>
    </source>
</evidence>
<dbReference type="PANTHER" id="PTHR11003:SF10">
    <property type="entry name" value="POTASSIUM CHANNEL DOMAIN-CONTAINING PROTEIN"/>
    <property type="match status" value="1"/>
</dbReference>
<keyword evidence="8" id="KW-0851">Voltage-gated channel</keyword>
<dbReference type="Gene3D" id="1.10.287.70">
    <property type="match status" value="1"/>
</dbReference>
<comment type="catalytic activity">
    <reaction evidence="13">
        <text>K(+)(in) = K(+)(out)</text>
        <dbReference type="Rhea" id="RHEA:29463"/>
        <dbReference type="ChEBI" id="CHEBI:29103"/>
    </reaction>
</comment>
<dbReference type="EMBL" id="ABJB010846592">
    <property type="status" value="NOT_ANNOTATED_CDS"/>
    <property type="molecule type" value="Genomic_DNA"/>
</dbReference>
<dbReference type="InterPro" id="IPR003280">
    <property type="entry name" value="2pore_dom_K_chnl"/>
</dbReference>
<sequence length="299" mass="33557">FGMTTPTTWAGRALLVLYGFFGCSGAILFFNLFLERIITLLACLLKAIHERDLRRRGLLDRRDSQLSFDDRLDDWKPSVYWVMLCLFLATAVLSASASALYARAEQWSYPEALYFCFIAFSTIGFGDLVPNQKAAYPNLVLTWYRAANFVIMSVGCCCIYSLFNVTSIVIKQLLNWLIRRLDCTCKRRKAKGQKPTRWARFAKSAHKDDTVSDSDSDADSMFDSDGERGHTGELICMSDLLRANKVSLAVMQKQLYETAQRGTPVLLPQRALQENDSFKPGAVGPLAIVSEKFGGGRHA</sequence>
<evidence type="ECO:0000256" key="9">
    <source>
        <dbReference type="ARBA" id="ARBA00022989"/>
    </source>
</evidence>
<feature type="transmembrane region" description="Helical" evidence="14">
    <location>
        <begin position="149"/>
        <end position="170"/>
    </location>
</feature>
<dbReference type="EnsemblMetazoa" id="ISCW016909-RA">
    <property type="protein sequence ID" value="ISCW016909-PA"/>
    <property type="gene ID" value="ISCW016909"/>
</dbReference>
<dbReference type="InterPro" id="IPR005410">
    <property type="entry name" value="2pore_dom_K_chnl_THIK"/>
</dbReference>
<evidence type="ECO:0000313" key="16">
    <source>
        <dbReference type="EMBL" id="EEC04217.1"/>
    </source>
</evidence>
<dbReference type="STRING" id="6945.B7PC95"/>
<keyword evidence="6" id="KW-0479">Metal-binding</keyword>
<keyword evidence="5 14" id="KW-0812">Transmembrane</keyword>
<protein>
    <submittedName>
        <fullName evidence="16 17">Potassium channel, putative</fullName>
    </submittedName>
</protein>
<reference evidence="17" key="2">
    <citation type="submission" date="2020-05" db="UniProtKB">
        <authorList>
            <consortium name="EnsemblMetazoa"/>
        </authorList>
    </citation>
    <scope>IDENTIFICATION</scope>
    <source>
        <strain evidence="17">wikel</strain>
    </source>
</reference>
<evidence type="ECO:0000256" key="5">
    <source>
        <dbReference type="ARBA" id="ARBA00022692"/>
    </source>
</evidence>
<dbReference type="AlphaFoldDB" id="B7PC95"/>
<evidence type="ECO:0000256" key="8">
    <source>
        <dbReference type="ARBA" id="ARBA00022882"/>
    </source>
</evidence>
<dbReference type="GO" id="GO:0005886">
    <property type="term" value="C:plasma membrane"/>
    <property type="evidence" value="ECO:0007669"/>
    <property type="project" value="UniProtKB-SubCell"/>
</dbReference>
<organism>
    <name type="scientific">Ixodes scapularis</name>
    <name type="common">Black-legged tick</name>
    <name type="synonym">Deer tick</name>
    <dbReference type="NCBI Taxonomy" id="6945"/>
    <lineage>
        <taxon>Eukaryota</taxon>
        <taxon>Metazoa</taxon>
        <taxon>Ecdysozoa</taxon>
        <taxon>Arthropoda</taxon>
        <taxon>Chelicerata</taxon>
        <taxon>Arachnida</taxon>
        <taxon>Acari</taxon>
        <taxon>Parasitiformes</taxon>
        <taxon>Ixodida</taxon>
        <taxon>Ixodoidea</taxon>
        <taxon>Ixodidae</taxon>
        <taxon>Ixodinae</taxon>
        <taxon>Ixodes</taxon>
    </lineage>
</organism>
<dbReference type="EMBL" id="ABJB010379679">
    <property type="status" value="NOT_ANNOTATED_CDS"/>
    <property type="molecule type" value="Genomic_DNA"/>
</dbReference>
<evidence type="ECO:0000256" key="2">
    <source>
        <dbReference type="ARBA" id="ARBA00022448"/>
    </source>
</evidence>
<keyword evidence="12 16" id="KW-0407">Ion channel</keyword>
<dbReference type="VEuPathDB" id="VectorBase:ISCP_017673"/>
<keyword evidence="7" id="KW-0631">Potassium channel</keyword>
<dbReference type="Proteomes" id="UP000001555">
    <property type="component" value="Unassembled WGS sequence"/>
</dbReference>
<evidence type="ECO:0000256" key="14">
    <source>
        <dbReference type="SAM" id="Phobius"/>
    </source>
</evidence>
<keyword evidence="2" id="KW-0813">Transport</keyword>
<keyword evidence="4" id="KW-0633">Potassium transport</keyword>
<dbReference type="VEuPathDB" id="VectorBase:ISCI016909"/>
<dbReference type="Pfam" id="PF07885">
    <property type="entry name" value="Ion_trans_2"/>
    <property type="match status" value="1"/>
</dbReference>
<feature type="domain" description="Potassium channel" evidence="15">
    <location>
        <begin position="92"/>
        <end position="170"/>
    </location>
</feature>
<dbReference type="SUPFAM" id="SSF81324">
    <property type="entry name" value="Voltage-gated potassium channels"/>
    <property type="match status" value="1"/>
</dbReference>
<evidence type="ECO:0000256" key="3">
    <source>
        <dbReference type="ARBA" id="ARBA00022475"/>
    </source>
</evidence>
<keyword evidence="18" id="KW-1185">Reference proteome</keyword>
<feature type="non-terminal residue" evidence="16">
    <location>
        <position position="1"/>
    </location>
</feature>
<keyword evidence="3" id="KW-1003">Cell membrane</keyword>
<evidence type="ECO:0000313" key="18">
    <source>
        <dbReference type="Proteomes" id="UP000001555"/>
    </source>
</evidence>
<dbReference type="EMBL" id="ABJB010472582">
    <property type="status" value="NOT_ANNOTATED_CDS"/>
    <property type="molecule type" value="Genomic_DNA"/>
</dbReference>
<evidence type="ECO:0000313" key="17">
    <source>
        <dbReference type="EnsemblMetazoa" id="ISCW016909-PA"/>
    </source>
</evidence>
<evidence type="ECO:0000256" key="12">
    <source>
        <dbReference type="ARBA" id="ARBA00023303"/>
    </source>
</evidence>
<keyword evidence="10" id="KW-0406">Ion transport</keyword>
<dbReference type="PaxDb" id="6945-B7PC95"/>
<reference evidence="16 18" key="1">
    <citation type="submission" date="2008-03" db="EMBL/GenBank/DDBJ databases">
        <title>Annotation of Ixodes scapularis.</title>
        <authorList>
            <consortium name="Ixodes scapularis Genome Project Consortium"/>
            <person name="Caler E."/>
            <person name="Hannick L.I."/>
            <person name="Bidwell S."/>
            <person name="Joardar V."/>
            <person name="Thiagarajan M."/>
            <person name="Amedeo P."/>
            <person name="Galinsky K.J."/>
            <person name="Schobel S."/>
            <person name="Inman J."/>
            <person name="Hostetler J."/>
            <person name="Miller J."/>
            <person name="Hammond M."/>
            <person name="Megy K."/>
            <person name="Lawson D."/>
            <person name="Kodira C."/>
            <person name="Sutton G."/>
            <person name="Meyer J."/>
            <person name="Hill C.A."/>
            <person name="Birren B."/>
            <person name="Nene V."/>
            <person name="Collins F."/>
            <person name="Alarcon-Chaidez F."/>
            <person name="Wikel S."/>
            <person name="Strausberg R."/>
        </authorList>
    </citation>
    <scope>NUCLEOTIDE SEQUENCE [LARGE SCALE GENOMIC DNA]</scope>
    <source>
        <strain evidence="18">Wikel</strain>
        <strain evidence="16">Wikel colony</strain>
    </source>
</reference>
<feature type="transmembrane region" description="Helical" evidence="14">
    <location>
        <begin position="112"/>
        <end position="129"/>
    </location>
</feature>
<evidence type="ECO:0000256" key="1">
    <source>
        <dbReference type="ARBA" id="ARBA00004651"/>
    </source>
</evidence>
<evidence type="ECO:0000256" key="10">
    <source>
        <dbReference type="ARBA" id="ARBA00023065"/>
    </source>
</evidence>
<gene>
    <name evidence="16" type="ORF">IscW_ISCW016909</name>
</gene>
<evidence type="ECO:0000256" key="6">
    <source>
        <dbReference type="ARBA" id="ARBA00022723"/>
    </source>
</evidence>
<dbReference type="EMBL" id="ABJB010366057">
    <property type="status" value="NOT_ANNOTATED_CDS"/>
    <property type="molecule type" value="Genomic_DNA"/>
</dbReference>
<dbReference type="GO" id="GO:0034702">
    <property type="term" value="C:monoatomic ion channel complex"/>
    <property type="evidence" value="ECO:0007669"/>
    <property type="project" value="UniProtKB-KW"/>
</dbReference>
<keyword evidence="11 14" id="KW-0472">Membrane</keyword>
<dbReference type="HOGENOM" id="CLU_022504_3_0_1"/>
<dbReference type="GO" id="GO:0005267">
    <property type="term" value="F:potassium channel activity"/>
    <property type="evidence" value="ECO:0007669"/>
    <property type="project" value="UniProtKB-KW"/>
</dbReference>
<evidence type="ECO:0000256" key="7">
    <source>
        <dbReference type="ARBA" id="ARBA00022826"/>
    </source>
</evidence>
<dbReference type="FunFam" id="1.10.287.70:FF:000391">
    <property type="entry name" value="Potassium channel, putative"/>
    <property type="match status" value="1"/>
</dbReference>
<evidence type="ECO:0000259" key="15">
    <source>
        <dbReference type="Pfam" id="PF07885"/>
    </source>
</evidence>
<feature type="transmembrane region" description="Helical" evidence="14">
    <location>
        <begin position="12"/>
        <end position="34"/>
    </location>
</feature>
<dbReference type="PANTHER" id="PTHR11003">
    <property type="entry name" value="POTASSIUM CHANNEL, SUBFAMILY K"/>
    <property type="match status" value="1"/>
</dbReference>